<comment type="similarity">
    <text evidence="1">Belongs to the peptidase C40 family.</text>
</comment>
<dbReference type="PANTHER" id="PTHR47359:SF3">
    <property type="entry name" value="NLP_P60 DOMAIN-CONTAINING PROTEIN-RELATED"/>
    <property type="match status" value="1"/>
</dbReference>
<sequence length="281" mass="29471">MSDPARDPRLTPANGRVASAALRGHVTAARFVEGAARQISAPVADLLHAPRGKRQRQVVTGEGVTVWEIEDGWAFVTLARCGYCGYLRAGVLGEALPVTHRISARSTHLYAEADFKAADLAALSYGARVQVIGTSGRFCETPQGFLPSAHLEPLSRPALDPVAEAERFIGTPYLWGGNSGFGIDCSGLVQAACLAHGIAAAGDSDLQAEALGEDVPAGTPPARGDLLFWTGHVAWVRDADHVIHANVHHMAVAVEGLAEATGRIAAQGDGPVTRHKRLTSG</sequence>
<dbReference type="Gene3D" id="3.90.1720.10">
    <property type="entry name" value="endopeptidase domain like (from Nostoc punctiforme)"/>
    <property type="match status" value="1"/>
</dbReference>
<dbReference type="InterPro" id="IPR000064">
    <property type="entry name" value="NLP_P60_dom"/>
</dbReference>
<evidence type="ECO:0000313" key="7">
    <source>
        <dbReference type="Proteomes" id="UP000199302"/>
    </source>
</evidence>
<dbReference type="AlphaFoldDB" id="A0A1I6DUQ5"/>
<keyword evidence="3" id="KW-0378">Hydrolase</keyword>
<dbReference type="EMBL" id="FOYI01000005">
    <property type="protein sequence ID" value="SFR09087.1"/>
    <property type="molecule type" value="Genomic_DNA"/>
</dbReference>
<evidence type="ECO:0000256" key="1">
    <source>
        <dbReference type="ARBA" id="ARBA00007074"/>
    </source>
</evidence>
<dbReference type="InterPro" id="IPR038765">
    <property type="entry name" value="Papain-like_cys_pep_sf"/>
</dbReference>
<reference evidence="6 7" key="1">
    <citation type="submission" date="2016-10" db="EMBL/GenBank/DDBJ databases">
        <authorList>
            <person name="de Groot N.N."/>
        </authorList>
    </citation>
    <scope>NUCLEOTIDE SEQUENCE [LARGE SCALE GENOMIC DNA]</scope>
    <source>
        <strain evidence="7">KMM 9023,NRIC 0796,JCM 17311,KCTC 23692</strain>
    </source>
</reference>
<evidence type="ECO:0000259" key="5">
    <source>
        <dbReference type="PROSITE" id="PS51935"/>
    </source>
</evidence>
<dbReference type="Pfam" id="PF18348">
    <property type="entry name" value="SH3_16"/>
    <property type="match status" value="1"/>
</dbReference>
<dbReference type="STRING" id="871652.SAMN04515673_105179"/>
<feature type="domain" description="NlpC/P60" evidence="5">
    <location>
        <begin position="155"/>
        <end position="279"/>
    </location>
</feature>
<gene>
    <name evidence="6" type="ORF">SAMN04515673_105179</name>
</gene>
<dbReference type="OrthoDB" id="9813368at2"/>
<dbReference type="GO" id="GO:0006508">
    <property type="term" value="P:proteolysis"/>
    <property type="evidence" value="ECO:0007669"/>
    <property type="project" value="UniProtKB-KW"/>
</dbReference>
<organism evidence="6 7">
    <name type="scientific">Poseidonocella sedimentorum</name>
    <dbReference type="NCBI Taxonomy" id="871652"/>
    <lineage>
        <taxon>Bacteria</taxon>
        <taxon>Pseudomonadati</taxon>
        <taxon>Pseudomonadota</taxon>
        <taxon>Alphaproteobacteria</taxon>
        <taxon>Rhodobacterales</taxon>
        <taxon>Roseobacteraceae</taxon>
        <taxon>Poseidonocella</taxon>
    </lineage>
</organism>
<dbReference type="SUPFAM" id="SSF54001">
    <property type="entry name" value="Cysteine proteinases"/>
    <property type="match status" value="1"/>
</dbReference>
<dbReference type="Pfam" id="PF00877">
    <property type="entry name" value="NLPC_P60"/>
    <property type="match status" value="1"/>
</dbReference>
<dbReference type="PROSITE" id="PS51935">
    <property type="entry name" value="NLPC_P60"/>
    <property type="match status" value="1"/>
</dbReference>
<evidence type="ECO:0000256" key="3">
    <source>
        <dbReference type="ARBA" id="ARBA00022801"/>
    </source>
</evidence>
<dbReference type="PANTHER" id="PTHR47359">
    <property type="entry name" value="PEPTIDOGLYCAN DL-ENDOPEPTIDASE CWLO"/>
    <property type="match status" value="1"/>
</dbReference>
<dbReference type="Proteomes" id="UP000199302">
    <property type="component" value="Unassembled WGS sequence"/>
</dbReference>
<evidence type="ECO:0000256" key="2">
    <source>
        <dbReference type="ARBA" id="ARBA00022670"/>
    </source>
</evidence>
<dbReference type="InterPro" id="IPR051794">
    <property type="entry name" value="PG_Endopeptidase_C40"/>
</dbReference>
<protein>
    <submittedName>
        <fullName evidence="6">NlpC/P60 family protein</fullName>
    </submittedName>
</protein>
<evidence type="ECO:0000256" key="4">
    <source>
        <dbReference type="ARBA" id="ARBA00022807"/>
    </source>
</evidence>
<evidence type="ECO:0000313" key="6">
    <source>
        <dbReference type="EMBL" id="SFR09087.1"/>
    </source>
</evidence>
<dbReference type="InterPro" id="IPR041382">
    <property type="entry name" value="SH3_16"/>
</dbReference>
<keyword evidence="2" id="KW-0645">Protease</keyword>
<proteinExistence type="inferred from homology"/>
<keyword evidence="7" id="KW-1185">Reference proteome</keyword>
<dbReference type="RefSeq" id="WP_092079715.1">
    <property type="nucleotide sequence ID" value="NZ_FOYI01000005.1"/>
</dbReference>
<dbReference type="GO" id="GO:0008234">
    <property type="term" value="F:cysteine-type peptidase activity"/>
    <property type="evidence" value="ECO:0007669"/>
    <property type="project" value="UniProtKB-KW"/>
</dbReference>
<keyword evidence="4" id="KW-0788">Thiol protease</keyword>
<accession>A0A1I6DUQ5</accession>
<name>A0A1I6DUQ5_9RHOB</name>